<dbReference type="PANTHER" id="PTHR43705">
    <property type="entry name" value="HYDROXYACYLGLUTATHIONE HYDROLASE"/>
    <property type="match status" value="1"/>
</dbReference>
<protein>
    <recommendedName>
        <fullName evidence="7">Hydroxyacylglutathione hydrolase</fullName>
        <ecNumber evidence="7">3.1.2.6</ecNumber>
    </recommendedName>
    <alternativeName>
        <fullName evidence="7">Glyoxalase II</fullName>
        <shortName evidence="7">Glx II</shortName>
    </alternativeName>
</protein>
<dbReference type="GO" id="GO:0004416">
    <property type="term" value="F:hydroxyacylglutathione hydrolase activity"/>
    <property type="evidence" value="ECO:0007669"/>
    <property type="project" value="UniProtKB-UniRule"/>
</dbReference>
<dbReference type="InterPro" id="IPR001279">
    <property type="entry name" value="Metallo-B-lactamas"/>
</dbReference>
<dbReference type="AlphaFoldDB" id="A0A918JPM7"/>
<dbReference type="EC" id="3.1.2.6" evidence="7"/>
<evidence type="ECO:0000256" key="1">
    <source>
        <dbReference type="ARBA" id="ARBA00001623"/>
    </source>
</evidence>
<dbReference type="GO" id="GO:0046872">
    <property type="term" value="F:metal ion binding"/>
    <property type="evidence" value="ECO:0007669"/>
    <property type="project" value="UniProtKB-KW"/>
</dbReference>
<dbReference type="SUPFAM" id="SSF56281">
    <property type="entry name" value="Metallo-hydrolase/oxidoreductase"/>
    <property type="match status" value="1"/>
</dbReference>
<dbReference type="SMART" id="SM00849">
    <property type="entry name" value="Lactamase_B"/>
    <property type="match status" value="1"/>
</dbReference>
<evidence type="ECO:0000313" key="9">
    <source>
        <dbReference type="EMBL" id="GGW95282.1"/>
    </source>
</evidence>
<comment type="caution">
    <text evidence="9">The sequence shown here is derived from an EMBL/GenBank/DDBJ whole genome shotgun (WGS) entry which is preliminary data.</text>
</comment>
<comment type="cofactor">
    <cofactor evidence="7">
        <name>Zn(2+)</name>
        <dbReference type="ChEBI" id="CHEBI:29105"/>
    </cofactor>
    <text evidence="7">Binds 2 Zn(2+) ions per subunit.</text>
</comment>
<keyword evidence="5 7" id="KW-0378">Hydrolase</keyword>
<evidence type="ECO:0000256" key="4">
    <source>
        <dbReference type="ARBA" id="ARBA00022723"/>
    </source>
</evidence>
<dbReference type="Gene3D" id="3.60.15.10">
    <property type="entry name" value="Ribonuclease Z/Hydroxyacylglutathione hydrolase-like"/>
    <property type="match status" value="1"/>
</dbReference>
<dbReference type="EMBL" id="BMXP01000011">
    <property type="protein sequence ID" value="GGW95282.1"/>
    <property type="molecule type" value="Genomic_DNA"/>
</dbReference>
<reference evidence="9" key="2">
    <citation type="submission" date="2020-09" db="EMBL/GenBank/DDBJ databases">
        <authorList>
            <person name="Sun Q."/>
            <person name="Kim S."/>
        </authorList>
    </citation>
    <scope>NUCLEOTIDE SEQUENCE</scope>
    <source>
        <strain evidence="9">KCTC 22164</strain>
    </source>
</reference>
<feature type="binding site" evidence="7">
    <location>
        <position position="120"/>
    </location>
    <ligand>
        <name>Zn(2+)</name>
        <dbReference type="ChEBI" id="CHEBI:29105"/>
        <label>1</label>
    </ligand>
</feature>
<reference evidence="9" key="1">
    <citation type="journal article" date="2014" name="Int. J. Syst. Evol. Microbiol.">
        <title>Complete genome sequence of Corynebacterium casei LMG S-19264T (=DSM 44701T), isolated from a smear-ripened cheese.</title>
        <authorList>
            <consortium name="US DOE Joint Genome Institute (JGI-PGF)"/>
            <person name="Walter F."/>
            <person name="Albersmeier A."/>
            <person name="Kalinowski J."/>
            <person name="Ruckert C."/>
        </authorList>
    </citation>
    <scope>NUCLEOTIDE SEQUENCE</scope>
    <source>
        <strain evidence="9">KCTC 22164</strain>
    </source>
</reference>
<feature type="binding site" evidence="7">
    <location>
        <position position="63"/>
    </location>
    <ligand>
        <name>Zn(2+)</name>
        <dbReference type="ChEBI" id="CHEBI:29105"/>
        <label>1</label>
    </ligand>
</feature>
<dbReference type="InterPro" id="IPR036866">
    <property type="entry name" value="RibonucZ/Hydroxyglut_hydro"/>
</dbReference>
<dbReference type="InterPro" id="IPR035680">
    <property type="entry name" value="Clx_II_MBL"/>
</dbReference>
<dbReference type="PANTHER" id="PTHR43705:SF1">
    <property type="entry name" value="HYDROXYACYLGLUTATHIONE HYDROLASE GLOB"/>
    <property type="match status" value="1"/>
</dbReference>
<dbReference type="Pfam" id="PF16123">
    <property type="entry name" value="HAGH_C"/>
    <property type="match status" value="1"/>
</dbReference>
<dbReference type="InterPro" id="IPR032282">
    <property type="entry name" value="HAGH_C"/>
</dbReference>
<dbReference type="Proteomes" id="UP000631300">
    <property type="component" value="Unassembled WGS sequence"/>
</dbReference>
<comment type="subunit">
    <text evidence="7">Monomer.</text>
</comment>
<dbReference type="CDD" id="cd07723">
    <property type="entry name" value="hydroxyacylglutathione_hydrolase_MBL-fold"/>
    <property type="match status" value="1"/>
</dbReference>
<feature type="binding site" evidence="7">
    <location>
        <position position="175"/>
    </location>
    <ligand>
        <name>Zn(2+)</name>
        <dbReference type="ChEBI" id="CHEBI:29105"/>
        <label>2</label>
    </ligand>
</feature>
<gene>
    <name evidence="7 9" type="primary">gloB</name>
    <name evidence="9" type="ORF">GCM10007391_31940</name>
</gene>
<keyword evidence="10" id="KW-1185">Reference proteome</keyword>
<evidence type="ECO:0000256" key="7">
    <source>
        <dbReference type="HAMAP-Rule" id="MF_01374"/>
    </source>
</evidence>
<keyword evidence="4 7" id="KW-0479">Metal-binding</keyword>
<organism evidence="9 10">
    <name type="scientific">Alteromonas halophila</name>
    <dbReference type="NCBI Taxonomy" id="516698"/>
    <lineage>
        <taxon>Bacteria</taxon>
        <taxon>Pseudomonadati</taxon>
        <taxon>Pseudomonadota</taxon>
        <taxon>Gammaproteobacteria</taxon>
        <taxon>Alteromonadales</taxon>
        <taxon>Alteromonadaceae</taxon>
        <taxon>Alteromonas/Salinimonas group</taxon>
        <taxon>Alteromonas</taxon>
    </lineage>
</organism>
<dbReference type="GO" id="GO:0019243">
    <property type="term" value="P:methylglyoxal catabolic process to D-lactate via S-lactoyl-glutathione"/>
    <property type="evidence" value="ECO:0007669"/>
    <property type="project" value="UniProtKB-UniRule"/>
</dbReference>
<accession>A0A918JPM7</accession>
<proteinExistence type="inferred from homology"/>
<evidence type="ECO:0000256" key="3">
    <source>
        <dbReference type="ARBA" id="ARBA00006759"/>
    </source>
</evidence>
<dbReference type="InterPro" id="IPR050110">
    <property type="entry name" value="Glyoxalase_II_hydrolase"/>
</dbReference>
<feature type="domain" description="Metallo-beta-lactamase" evidence="8">
    <location>
        <begin position="20"/>
        <end position="175"/>
    </location>
</feature>
<dbReference type="InterPro" id="IPR017782">
    <property type="entry name" value="Hydroxyacylglutathione_Hdrlase"/>
</dbReference>
<comment type="pathway">
    <text evidence="2 7">Secondary metabolite metabolism; methylglyoxal degradation; (R)-lactate from methylglyoxal: step 2/2.</text>
</comment>
<evidence type="ECO:0000259" key="8">
    <source>
        <dbReference type="SMART" id="SM00849"/>
    </source>
</evidence>
<comment type="similarity">
    <text evidence="3 7">Belongs to the metallo-beta-lactamase superfamily. Glyoxalase II family.</text>
</comment>
<evidence type="ECO:0000313" key="10">
    <source>
        <dbReference type="Proteomes" id="UP000631300"/>
    </source>
</evidence>
<feature type="binding site" evidence="7">
    <location>
        <position position="137"/>
    </location>
    <ligand>
        <name>Zn(2+)</name>
        <dbReference type="ChEBI" id="CHEBI:29105"/>
        <label>2</label>
    </ligand>
</feature>
<sequence>MTMDALPDTIRIIAIPAFTDNYIWCMHNDSHAIVVDPGDAEPVLTFLRKQGLSLAAVLITHHHHDHTGGITRLVSANPSVPVIGPRGNHIRGITKSVAQGDTLRLPIFDMAFSIIETPGHTLDHIAFYGHGLVFCGDTLFSCGCGRLFEGSPEQMAHSLNKLKRLPDDTLVYCTHEYTQANVTFSLAVDPENADLNNYADWVSAQREADKITLPSTIAKEKAVNPFLRCHTDNVQAAVAQYTGDSPADDTATFAGLRRWKDEF</sequence>
<dbReference type="HAMAP" id="MF_01374">
    <property type="entry name" value="Glyoxalase_2"/>
    <property type="match status" value="1"/>
</dbReference>
<name>A0A918JPM7_9ALTE</name>
<dbReference type="NCBIfam" id="TIGR03413">
    <property type="entry name" value="GSH_gloB"/>
    <property type="match status" value="1"/>
</dbReference>
<feature type="binding site" evidence="7">
    <location>
        <position position="61"/>
    </location>
    <ligand>
        <name>Zn(2+)</name>
        <dbReference type="ChEBI" id="CHEBI:29105"/>
        <label>1</label>
    </ligand>
</feature>
<comment type="catalytic activity">
    <reaction evidence="1 7">
        <text>an S-(2-hydroxyacyl)glutathione + H2O = a 2-hydroxy carboxylate + glutathione + H(+)</text>
        <dbReference type="Rhea" id="RHEA:21864"/>
        <dbReference type="ChEBI" id="CHEBI:15377"/>
        <dbReference type="ChEBI" id="CHEBI:15378"/>
        <dbReference type="ChEBI" id="CHEBI:57925"/>
        <dbReference type="ChEBI" id="CHEBI:58896"/>
        <dbReference type="ChEBI" id="CHEBI:71261"/>
        <dbReference type="EC" id="3.1.2.6"/>
    </reaction>
</comment>
<evidence type="ECO:0000256" key="6">
    <source>
        <dbReference type="ARBA" id="ARBA00022833"/>
    </source>
</evidence>
<dbReference type="PIRSF" id="PIRSF005457">
    <property type="entry name" value="Glx"/>
    <property type="match status" value="1"/>
</dbReference>
<evidence type="ECO:0000256" key="2">
    <source>
        <dbReference type="ARBA" id="ARBA00004963"/>
    </source>
</evidence>
<dbReference type="Pfam" id="PF00753">
    <property type="entry name" value="Lactamase_B"/>
    <property type="match status" value="1"/>
</dbReference>
<evidence type="ECO:0000256" key="5">
    <source>
        <dbReference type="ARBA" id="ARBA00022801"/>
    </source>
</evidence>
<dbReference type="RefSeq" id="WP_189408131.1">
    <property type="nucleotide sequence ID" value="NZ_BMXP01000011.1"/>
</dbReference>
<keyword evidence="6 7" id="KW-0862">Zinc</keyword>
<feature type="binding site" evidence="7">
    <location>
        <position position="65"/>
    </location>
    <ligand>
        <name>Zn(2+)</name>
        <dbReference type="ChEBI" id="CHEBI:29105"/>
        <label>2</label>
    </ligand>
</feature>
<feature type="binding site" evidence="7">
    <location>
        <position position="137"/>
    </location>
    <ligand>
        <name>Zn(2+)</name>
        <dbReference type="ChEBI" id="CHEBI:29105"/>
        <label>1</label>
    </ligand>
</feature>
<comment type="function">
    <text evidence="7">Thiolesterase that catalyzes the hydrolysis of S-D-lactoyl-glutathione to form glutathione and D-lactic acid.</text>
</comment>
<feature type="binding site" evidence="7">
    <location>
        <position position="66"/>
    </location>
    <ligand>
        <name>Zn(2+)</name>
        <dbReference type="ChEBI" id="CHEBI:29105"/>
        <label>2</label>
    </ligand>
</feature>